<dbReference type="InterPro" id="IPR013783">
    <property type="entry name" value="Ig-like_fold"/>
</dbReference>
<dbReference type="InterPro" id="IPR015943">
    <property type="entry name" value="WD40/YVTN_repeat-like_dom_sf"/>
</dbReference>
<dbReference type="InterPro" id="IPR001789">
    <property type="entry name" value="Sig_transdc_resp-reg_receiver"/>
</dbReference>
<dbReference type="EMBL" id="QSFT01000027">
    <property type="protein sequence ID" value="RHA74071.1"/>
    <property type="molecule type" value="Genomic_DNA"/>
</dbReference>
<keyword evidence="5" id="KW-0547">Nucleotide-binding</keyword>
<keyword evidence="8" id="KW-0902">Two-component regulatory system</keyword>
<accession>A0A413SXC5</accession>
<evidence type="ECO:0000256" key="7">
    <source>
        <dbReference type="ARBA" id="ARBA00022840"/>
    </source>
</evidence>
<dbReference type="SMART" id="SM00342">
    <property type="entry name" value="HTH_ARAC"/>
    <property type="match status" value="1"/>
</dbReference>
<dbReference type="SUPFAM" id="SSF50998">
    <property type="entry name" value="Quinoprotein alcohol dehydrogenase-like"/>
    <property type="match status" value="1"/>
</dbReference>
<proteinExistence type="predicted"/>
<organism evidence="17 18">
    <name type="scientific">Phocaeicola coprophilus</name>
    <dbReference type="NCBI Taxonomy" id="387090"/>
    <lineage>
        <taxon>Bacteria</taxon>
        <taxon>Pseudomonadati</taxon>
        <taxon>Bacteroidota</taxon>
        <taxon>Bacteroidia</taxon>
        <taxon>Bacteroidales</taxon>
        <taxon>Bacteroidaceae</taxon>
        <taxon>Phocaeicola</taxon>
    </lineage>
</organism>
<keyword evidence="10" id="KW-0238">DNA-binding</keyword>
<evidence type="ECO:0000256" key="10">
    <source>
        <dbReference type="ARBA" id="ARBA00023125"/>
    </source>
</evidence>
<feature type="modified residue" description="4-aspartylphosphate" evidence="12">
    <location>
        <position position="1123"/>
    </location>
</feature>
<dbReference type="Pfam" id="PF02518">
    <property type="entry name" value="HATPase_c"/>
    <property type="match status" value="1"/>
</dbReference>
<dbReference type="Pfam" id="PF07495">
    <property type="entry name" value="Y_Y_Y"/>
    <property type="match status" value="1"/>
</dbReference>
<dbReference type="CDD" id="cd00075">
    <property type="entry name" value="HATPase"/>
    <property type="match status" value="1"/>
</dbReference>
<dbReference type="InterPro" id="IPR018062">
    <property type="entry name" value="HTH_AraC-typ_CS"/>
</dbReference>
<keyword evidence="3 12" id="KW-0597">Phosphoprotein</keyword>
<comment type="catalytic activity">
    <reaction evidence="1">
        <text>ATP + protein L-histidine = ADP + protein N-phospho-L-histidine.</text>
        <dbReference type="EC" id="2.7.13.3"/>
    </reaction>
</comment>
<dbReference type="Proteomes" id="UP000283855">
    <property type="component" value="Unassembled WGS sequence"/>
</dbReference>
<dbReference type="Pfam" id="PF07494">
    <property type="entry name" value="Reg_prop"/>
    <property type="match status" value="2"/>
</dbReference>
<dbReference type="Pfam" id="PF12833">
    <property type="entry name" value="HTH_18"/>
    <property type="match status" value="1"/>
</dbReference>
<dbReference type="PROSITE" id="PS01124">
    <property type="entry name" value="HTH_ARAC_FAMILY_2"/>
    <property type="match status" value="1"/>
</dbReference>
<dbReference type="Gene3D" id="3.40.50.2300">
    <property type="match status" value="1"/>
</dbReference>
<keyword evidence="13" id="KW-0812">Transmembrane</keyword>
<dbReference type="CDD" id="cd00146">
    <property type="entry name" value="PKD"/>
    <property type="match status" value="1"/>
</dbReference>
<keyword evidence="13" id="KW-0472">Membrane</keyword>
<dbReference type="InterPro" id="IPR011123">
    <property type="entry name" value="Y_Y_Y"/>
</dbReference>
<sequence>MYRFVFILFIALSSILQSFGQTFKYIGMEDGLSSQRVLSISQGAQDYIWILTHKGIDRYNGKQFDHYTLLKEGTPLNFYPDLNTINVDIDRTLWEYGKDGYVFRFNELQDTFQLVFDLRKQFPLQKKQPITAVYFDSFKRIWFCSKGKLYIYDTQNQKSYSLSSSINEEIISITENEEQGIYYLASQNKMYATRLEKKALKKITDIQIKNISVINYIYYHSYSHQLIVNTLANGLLIYDPQSQKADLMGDLLKDIRINRIIPYYKSPNDVLIATDGDGVYWLDMKSHHCTRFLQENYQLPNKMNGSIIKDIYIDTAHRIWNVIYPTGLTVYSEQYPAYEWITHSRNNTNSLVDNRINGIMQDSEGDTWFATNNGISCYNPTSKKWRNYLSSFDQNAHNDNHVFISLCELRPGVVMAGGYMSGIYLIYKNTQQVRYISQLSNEEEPLPDKYIRSILRDNDGNIWTGGFYCLRMFNPSNGKRYRYDTVYPITQLLAKDENTLWVGTINGIYIFDKQKKCMTPYDTDTEIGCINMIYQTPDRSLTYFGTYGNGLFIINNKTHAITHYNEKNSGLVTDNIYCIAPDKYGNILLGTEKGLSQFNIKEQIFINWSKEQGLVPSNFNQGAGINARNGNLIFGSSKGAIVIPDSIELPRTFSSHMVFTDLNIMYKTVHPQEPGSPLCKPLNETTNIELKYNQNTFSMNVSSINFDNPSNILYSWKLDGFYDLWSPPSSNNLIRYTNLSPGNYTLKVRAILFDNHQVLEEREIQIFVGRPFWLTFWAFLIYALIIIGTFYALIRYQAIKRERRSSRDKINFFINTAHDIRTPLTLIKAPLGEILKNEQLSEQGISNINLAIQNTDNLSELANNLINFQKEELYSSKVTVSQYELNQYLRSYLLQFENYAIQNAITLTYQSDFESLDVWIDKNKMDSILRNLITNALKYTPQGGKVSLKATHNKNTWSLNITDTGIGISRNDQKRLFKYLFRGANATNQMITGCGIGMLLTYRLIKNHEGKISFQSTENVGTSFQLCFPIKSNRYVYKSEESVSNTTFSVLLQDNTPSTQTGVIAGKESHPDAPLILIVEDNISLRAFLMQSLSETYRVEGAGNGQEALELIQNQQPDLVLSDVMMPIMDGQELCKNLKSNIETSHIPIILLTALGDKEYILKGLGNKADLYIVKPFDLTVLLANISNVLENRELIRRRYQQHVTQLPEEEVPAAEPTLSPLDEEFMQEVTAIVKEKLDKDLTVDTLCAAMNMSRTSFYNKIKALTGIAPADFIRNIRMQEAALLLRSKRYTVAEVADRMGFADPKYFTDTFKKFYGMPPSVYMKQDNNQ</sequence>
<dbReference type="InterPro" id="IPR009057">
    <property type="entry name" value="Homeodomain-like_sf"/>
</dbReference>
<evidence type="ECO:0000259" key="16">
    <source>
        <dbReference type="PROSITE" id="PS50110"/>
    </source>
</evidence>
<dbReference type="EC" id="2.7.13.3" evidence="2"/>
<keyword evidence="6 17" id="KW-0418">Kinase</keyword>
<dbReference type="InterPro" id="IPR003661">
    <property type="entry name" value="HisK_dim/P_dom"/>
</dbReference>
<dbReference type="FunFam" id="3.30.565.10:FF:000037">
    <property type="entry name" value="Hybrid sensor histidine kinase/response regulator"/>
    <property type="match status" value="1"/>
</dbReference>
<keyword evidence="4" id="KW-0808">Transferase</keyword>
<feature type="domain" description="HTH araC/xylS-type" evidence="14">
    <location>
        <begin position="1228"/>
        <end position="1326"/>
    </location>
</feature>
<dbReference type="PROSITE" id="PS50109">
    <property type="entry name" value="HIS_KIN"/>
    <property type="match status" value="1"/>
</dbReference>
<evidence type="ECO:0000259" key="15">
    <source>
        <dbReference type="PROSITE" id="PS50109"/>
    </source>
</evidence>
<dbReference type="FunFam" id="2.60.40.10:FF:000791">
    <property type="entry name" value="Two-component system sensor histidine kinase/response regulator"/>
    <property type="match status" value="1"/>
</dbReference>
<evidence type="ECO:0000256" key="11">
    <source>
        <dbReference type="ARBA" id="ARBA00023163"/>
    </source>
</evidence>
<dbReference type="InterPro" id="IPR003594">
    <property type="entry name" value="HATPase_dom"/>
</dbReference>
<dbReference type="InterPro" id="IPR005467">
    <property type="entry name" value="His_kinase_dom"/>
</dbReference>
<reference evidence="17 18" key="1">
    <citation type="submission" date="2018-08" db="EMBL/GenBank/DDBJ databases">
        <title>A genome reference for cultivated species of the human gut microbiota.</title>
        <authorList>
            <person name="Zou Y."/>
            <person name="Xue W."/>
            <person name="Luo G."/>
        </authorList>
    </citation>
    <scope>NUCLEOTIDE SEQUENCE [LARGE SCALE GENOMIC DNA]</scope>
    <source>
        <strain evidence="17 18">AM42-38</strain>
    </source>
</reference>
<dbReference type="Gene3D" id="3.30.565.10">
    <property type="entry name" value="Histidine kinase-like ATPase, C-terminal domain"/>
    <property type="match status" value="1"/>
</dbReference>
<evidence type="ECO:0000256" key="6">
    <source>
        <dbReference type="ARBA" id="ARBA00022777"/>
    </source>
</evidence>
<gene>
    <name evidence="17" type="ORF">DW921_11320</name>
</gene>
<feature type="transmembrane region" description="Helical" evidence="13">
    <location>
        <begin position="772"/>
        <end position="794"/>
    </location>
</feature>
<dbReference type="Gene3D" id="1.10.10.60">
    <property type="entry name" value="Homeodomain-like"/>
    <property type="match status" value="1"/>
</dbReference>
<dbReference type="CDD" id="cd00082">
    <property type="entry name" value="HisKA"/>
    <property type="match status" value="1"/>
</dbReference>
<keyword evidence="13" id="KW-1133">Transmembrane helix</keyword>
<protein>
    <recommendedName>
        <fullName evidence="2">histidine kinase</fullName>
        <ecNumber evidence="2">2.7.13.3</ecNumber>
    </recommendedName>
</protein>
<dbReference type="InterPro" id="IPR004358">
    <property type="entry name" value="Sig_transdc_His_kin-like_C"/>
</dbReference>
<dbReference type="RefSeq" id="WP_118400726.1">
    <property type="nucleotide sequence ID" value="NZ_CABJGD010000027.1"/>
</dbReference>
<evidence type="ECO:0000256" key="12">
    <source>
        <dbReference type="PROSITE-ProRule" id="PRU00169"/>
    </source>
</evidence>
<dbReference type="SUPFAM" id="SSF47384">
    <property type="entry name" value="Homodimeric domain of signal transducing histidine kinase"/>
    <property type="match status" value="1"/>
</dbReference>
<evidence type="ECO:0000256" key="9">
    <source>
        <dbReference type="ARBA" id="ARBA00023015"/>
    </source>
</evidence>
<dbReference type="SMART" id="SM00448">
    <property type="entry name" value="REC"/>
    <property type="match status" value="1"/>
</dbReference>
<dbReference type="SUPFAM" id="SSF52172">
    <property type="entry name" value="CheY-like"/>
    <property type="match status" value="1"/>
</dbReference>
<dbReference type="Pfam" id="PF00072">
    <property type="entry name" value="Response_reg"/>
    <property type="match status" value="1"/>
</dbReference>
<dbReference type="GO" id="GO:0043565">
    <property type="term" value="F:sequence-specific DNA binding"/>
    <property type="evidence" value="ECO:0007669"/>
    <property type="project" value="InterPro"/>
</dbReference>
<dbReference type="SMART" id="SM00387">
    <property type="entry name" value="HATPase_c"/>
    <property type="match status" value="1"/>
</dbReference>
<dbReference type="PANTHER" id="PTHR43547">
    <property type="entry name" value="TWO-COMPONENT HISTIDINE KINASE"/>
    <property type="match status" value="1"/>
</dbReference>
<keyword evidence="9" id="KW-0805">Transcription regulation</keyword>
<dbReference type="GO" id="GO:0000155">
    <property type="term" value="F:phosphorelay sensor kinase activity"/>
    <property type="evidence" value="ECO:0007669"/>
    <property type="project" value="InterPro"/>
</dbReference>
<dbReference type="InterPro" id="IPR018060">
    <property type="entry name" value="HTH_AraC"/>
</dbReference>
<keyword evidence="7" id="KW-0067">ATP-binding</keyword>
<dbReference type="InterPro" id="IPR011110">
    <property type="entry name" value="Reg_prop"/>
</dbReference>
<evidence type="ECO:0000256" key="8">
    <source>
        <dbReference type="ARBA" id="ARBA00023012"/>
    </source>
</evidence>
<name>A0A413SXC5_9BACT</name>
<keyword evidence="11" id="KW-0804">Transcription</keyword>
<evidence type="ECO:0000256" key="5">
    <source>
        <dbReference type="ARBA" id="ARBA00022741"/>
    </source>
</evidence>
<dbReference type="PANTHER" id="PTHR43547:SF2">
    <property type="entry name" value="HYBRID SIGNAL TRANSDUCTION HISTIDINE KINASE C"/>
    <property type="match status" value="1"/>
</dbReference>
<dbReference type="InterPro" id="IPR011047">
    <property type="entry name" value="Quinoprotein_ADH-like_sf"/>
</dbReference>
<evidence type="ECO:0000256" key="2">
    <source>
        <dbReference type="ARBA" id="ARBA00012438"/>
    </source>
</evidence>
<dbReference type="Gene3D" id="1.10.287.130">
    <property type="match status" value="1"/>
</dbReference>
<dbReference type="PROSITE" id="PS50110">
    <property type="entry name" value="RESPONSE_REGULATORY"/>
    <property type="match status" value="1"/>
</dbReference>
<feature type="domain" description="Histidine kinase" evidence="15">
    <location>
        <begin position="815"/>
        <end position="1032"/>
    </location>
</feature>
<dbReference type="GO" id="GO:0003700">
    <property type="term" value="F:DNA-binding transcription factor activity"/>
    <property type="evidence" value="ECO:0007669"/>
    <property type="project" value="InterPro"/>
</dbReference>
<dbReference type="PRINTS" id="PR00344">
    <property type="entry name" value="BCTRLSENSOR"/>
</dbReference>
<dbReference type="Gene3D" id="2.60.40.10">
    <property type="entry name" value="Immunoglobulins"/>
    <property type="match status" value="1"/>
</dbReference>
<dbReference type="GO" id="GO:0005524">
    <property type="term" value="F:ATP binding"/>
    <property type="evidence" value="ECO:0007669"/>
    <property type="project" value="UniProtKB-KW"/>
</dbReference>
<evidence type="ECO:0000313" key="17">
    <source>
        <dbReference type="EMBL" id="RHA74071.1"/>
    </source>
</evidence>
<evidence type="ECO:0000256" key="1">
    <source>
        <dbReference type="ARBA" id="ARBA00000085"/>
    </source>
</evidence>
<dbReference type="InterPro" id="IPR036097">
    <property type="entry name" value="HisK_dim/P_sf"/>
</dbReference>
<evidence type="ECO:0000313" key="18">
    <source>
        <dbReference type="Proteomes" id="UP000283855"/>
    </source>
</evidence>
<dbReference type="InterPro" id="IPR036890">
    <property type="entry name" value="HATPase_C_sf"/>
</dbReference>
<evidence type="ECO:0000256" key="4">
    <source>
        <dbReference type="ARBA" id="ARBA00022679"/>
    </source>
</evidence>
<comment type="caution">
    <text evidence="17">The sequence shown here is derived from an EMBL/GenBank/DDBJ whole genome shotgun (WGS) entry which is preliminary data.</text>
</comment>
<evidence type="ECO:0000256" key="13">
    <source>
        <dbReference type="SAM" id="Phobius"/>
    </source>
</evidence>
<evidence type="ECO:0000259" key="14">
    <source>
        <dbReference type="PROSITE" id="PS01124"/>
    </source>
</evidence>
<feature type="domain" description="Response regulatory" evidence="16">
    <location>
        <begin position="1075"/>
        <end position="1190"/>
    </location>
</feature>
<dbReference type="InterPro" id="IPR011006">
    <property type="entry name" value="CheY-like_superfamily"/>
</dbReference>
<dbReference type="SUPFAM" id="SSF46689">
    <property type="entry name" value="Homeodomain-like"/>
    <property type="match status" value="1"/>
</dbReference>
<dbReference type="Gene3D" id="2.130.10.10">
    <property type="entry name" value="YVTN repeat-like/Quinoprotein amine dehydrogenase"/>
    <property type="match status" value="2"/>
</dbReference>
<dbReference type="SUPFAM" id="SSF55874">
    <property type="entry name" value="ATPase domain of HSP90 chaperone/DNA topoisomerase II/histidine kinase"/>
    <property type="match status" value="1"/>
</dbReference>
<evidence type="ECO:0000256" key="3">
    <source>
        <dbReference type="ARBA" id="ARBA00022553"/>
    </source>
</evidence>
<dbReference type="PROSITE" id="PS00041">
    <property type="entry name" value="HTH_ARAC_FAMILY_1"/>
    <property type="match status" value="1"/>
</dbReference>